<sequence>MSNDQTLSNKPAKKLPQYIAALAATGGALAAGTLLGWTSPTEILIVESAENTVNDTEFKSAYDFPVSDEAWSWVGSSTTLGAAVMCLFIGTIINILGRKLTMLLLVIPFTVGWALVIWAQNLPMLIVGRTLLGISGGSFCICAPMYTGEISQKDIRGTLGTFFQLMLVIGILFVYAVGSRANVFVLSIICGCIPLVFAVIFVFMPESPYYWVSKNQTEKAVASLKWLRGKEYDYSSELQELQSEHQERENSKISFAAAFGRKTSIKALIIMLGLMFFQQMSGINAVIFYTGFIFKAANTGIDGSVATIIVGVMQVIATFVSSIVVDKLGRRILLLISVSVMALCTIVLGVYFYLSENNPSSVENAGWLPIVAMCIFIVVFSLGFGPIPWLMVGEIFPPDVKGFAGSICGSFNWTLAFVITKTFTNLRKAIGIGETFWLFSGFSVLGTIFVFFVVLETKGKSLTDIQKMLAGEKPINNDSDNGIMDAKLYKLKQFLFNTKLILLQNGKYPSEMFIRLPIRLYNQSGMEKQPQNARRITQYIAALVAMGGALSAGAVFGWSSPAQYRLTNQTEYGFPINEEEWSWIGSTITLGAACSCAIVGTIITHFGRKNTMLGLVVPFTIGWALVCWATSVAMLLVGRILLGISGGAFFVVAPMYIGEIAQKEIRGALGSFFQLMVTIGILFVYAVGYDLDVFTFSIICGVLPLAFALAFVFMPESPLYLVSKNRSDDAVKSLKWLRGPNYDFSDELNELQRQHNEDVNNRISIVDALKRRATVKALIIIVGLMFFLQLSGINIVIFYTGFIFNAAHIDIKTELAIILIGVVQVVATFIASMIVDKTGRRVLLLISISVMAVCKILLGVYFFMNTNDSASVENLGWLPVVALCLYIIVFSLGFGPIPWLMVGELFAADIKGIGGSAAGSFSWIFAFVVTKTFSNIQTAIGIGPTFWLLSGTVFVFFVVPETKGKSLSEIQTMLAGSSSSLDTDLQQDESVRDENAANLNPKESVHQVEFTSATRERGPMKV</sequence>
<dbReference type="FunFam" id="1.20.1250.20:FF:000055">
    <property type="entry name" value="Facilitated trehalose transporter Tret1-2 homolog"/>
    <property type="match status" value="2"/>
</dbReference>
<dbReference type="GO" id="GO:0015574">
    <property type="term" value="F:trehalose transmembrane transporter activity"/>
    <property type="evidence" value="ECO:0007669"/>
    <property type="project" value="UniProtKB-ARBA"/>
</dbReference>
<feature type="transmembrane region" description="Helical" evidence="12">
    <location>
        <begin position="436"/>
        <end position="455"/>
    </location>
</feature>
<dbReference type="InterPro" id="IPR003663">
    <property type="entry name" value="Sugar/inositol_transpt"/>
</dbReference>
<keyword evidence="8" id="KW-0325">Glycoprotein</keyword>
<dbReference type="CDD" id="cd17358">
    <property type="entry name" value="MFS_GLUT6_8_Class3_like"/>
    <property type="match status" value="2"/>
</dbReference>
<feature type="transmembrane region" description="Helical" evidence="12">
    <location>
        <begin position="842"/>
        <end position="864"/>
    </location>
</feature>
<feature type="transmembrane region" description="Helical" evidence="12">
    <location>
        <begin position="332"/>
        <end position="354"/>
    </location>
</feature>
<evidence type="ECO:0000256" key="2">
    <source>
        <dbReference type="ARBA" id="ARBA00022448"/>
    </source>
</evidence>
<reference evidence="14" key="1">
    <citation type="submission" date="2022-07" db="EMBL/GenBank/DDBJ databases">
        <authorList>
            <person name="Trinca V."/>
            <person name="Uliana J.V.C."/>
            <person name="Torres T.T."/>
            <person name="Ward R.J."/>
            <person name="Monesi N."/>
        </authorList>
    </citation>
    <scope>NUCLEOTIDE SEQUENCE</scope>
    <source>
        <strain evidence="14">HSMRA1968</strain>
        <tissue evidence="14">Whole embryos</tissue>
    </source>
</reference>
<feature type="domain" description="Major facilitator superfamily (MFS) profile" evidence="13">
    <location>
        <begin position="28"/>
        <end position="458"/>
    </location>
</feature>
<dbReference type="EMBL" id="WJQU01000001">
    <property type="protein sequence ID" value="KAJ6646332.1"/>
    <property type="molecule type" value="Genomic_DNA"/>
</dbReference>
<evidence type="ECO:0000256" key="9">
    <source>
        <dbReference type="ARBA" id="ARBA00024348"/>
    </source>
</evidence>
<feature type="transmembrane region" description="Helical" evidence="12">
    <location>
        <begin position="912"/>
        <end position="930"/>
    </location>
</feature>
<feature type="transmembrane region" description="Helical" evidence="12">
    <location>
        <begin position="403"/>
        <end position="424"/>
    </location>
</feature>
<dbReference type="GO" id="GO:0051119">
    <property type="term" value="F:sugar transmembrane transporter activity"/>
    <property type="evidence" value="ECO:0007669"/>
    <property type="project" value="InterPro"/>
</dbReference>
<evidence type="ECO:0000256" key="6">
    <source>
        <dbReference type="ARBA" id="ARBA00022989"/>
    </source>
</evidence>
<feature type="transmembrane region" description="Helical" evidence="12">
    <location>
        <begin position="669"/>
        <end position="687"/>
    </location>
</feature>
<dbReference type="PANTHER" id="PTHR48021:SF1">
    <property type="entry name" value="GH07001P-RELATED"/>
    <property type="match status" value="1"/>
</dbReference>
<dbReference type="GO" id="GO:0005886">
    <property type="term" value="C:plasma membrane"/>
    <property type="evidence" value="ECO:0007669"/>
    <property type="project" value="UniProtKB-SubCell"/>
</dbReference>
<keyword evidence="3" id="KW-1003">Cell membrane</keyword>
<evidence type="ECO:0000259" key="13">
    <source>
        <dbReference type="PROSITE" id="PS50850"/>
    </source>
</evidence>
<keyword evidence="4" id="KW-0762">Sugar transport</keyword>
<accession>A0A9Q0NAG7</accession>
<feature type="transmembrane region" description="Helical" evidence="12">
    <location>
        <begin position="936"/>
        <end position="959"/>
    </location>
</feature>
<evidence type="ECO:0000313" key="14">
    <source>
        <dbReference type="EMBL" id="KAJ6646332.1"/>
    </source>
</evidence>
<feature type="transmembrane region" description="Helical" evidence="12">
    <location>
        <begin position="615"/>
        <end position="634"/>
    </location>
</feature>
<evidence type="ECO:0000256" key="3">
    <source>
        <dbReference type="ARBA" id="ARBA00022475"/>
    </source>
</evidence>
<keyword evidence="15" id="KW-1185">Reference proteome</keyword>
<evidence type="ECO:0000256" key="7">
    <source>
        <dbReference type="ARBA" id="ARBA00023136"/>
    </source>
</evidence>
<dbReference type="PRINTS" id="PR00171">
    <property type="entry name" value="SUGRTRNSPORT"/>
</dbReference>
<feature type="transmembrane region" description="Helical" evidence="12">
    <location>
        <begin position="183"/>
        <end position="204"/>
    </location>
</feature>
<dbReference type="InterPro" id="IPR005829">
    <property type="entry name" value="Sugar_transporter_CS"/>
</dbReference>
<comment type="subcellular location">
    <subcellularLocation>
        <location evidence="1">Cell membrane</location>
        <topology evidence="1">Multi-pass membrane protein</topology>
    </subcellularLocation>
</comment>
<feature type="transmembrane region" description="Helical" evidence="12">
    <location>
        <begin position="18"/>
        <end position="37"/>
    </location>
</feature>
<dbReference type="InterPro" id="IPR044775">
    <property type="entry name" value="MFS_ERD6/Tret1-like"/>
</dbReference>
<dbReference type="OrthoDB" id="6612291at2759"/>
<dbReference type="SUPFAM" id="SSF103473">
    <property type="entry name" value="MFS general substrate transporter"/>
    <property type="match status" value="2"/>
</dbReference>
<keyword evidence="7 12" id="KW-0472">Membrane</keyword>
<dbReference type="InterPro" id="IPR020846">
    <property type="entry name" value="MFS_dom"/>
</dbReference>
<feature type="transmembrane region" description="Helical" evidence="12">
    <location>
        <begin position="100"/>
        <end position="120"/>
    </location>
</feature>
<evidence type="ECO:0000256" key="4">
    <source>
        <dbReference type="ARBA" id="ARBA00022597"/>
    </source>
</evidence>
<comment type="caution">
    <text evidence="14">The sequence shown here is derived from an EMBL/GenBank/DDBJ whole genome shotgun (WGS) entry which is preliminary data.</text>
</comment>
<feature type="region of interest" description="Disordered" evidence="11">
    <location>
        <begin position="979"/>
        <end position="1022"/>
    </location>
</feature>
<feature type="domain" description="Major facilitator superfamily (MFS) profile" evidence="13">
    <location>
        <begin position="537"/>
        <end position="963"/>
    </location>
</feature>
<evidence type="ECO:0000256" key="11">
    <source>
        <dbReference type="SAM" id="MobiDB-lite"/>
    </source>
</evidence>
<organism evidence="14 15">
    <name type="scientific">Pseudolycoriella hygida</name>
    <dbReference type="NCBI Taxonomy" id="35572"/>
    <lineage>
        <taxon>Eukaryota</taxon>
        <taxon>Metazoa</taxon>
        <taxon>Ecdysozoa</taxon>
        <taxon>Arthropoda</taxon>
        <taxon>Hexapoda</taxon>
        <taxon>Insecta</taxon>
        <taxon>Pterygota</taxon>
        <taxon>Neoptera</taxon>
        <taxon>Endopterygota</taxon>
        <taxon>Diptera</taxon>
        <taxon>Nematocera</taxon>
        <taxon>Sciaroidea</taxon>
        <taxon>Sciaridae</taxon>
        <taxon>Pseudolycoriella</taxon>
    </lineage>
</organism>
<feature type="transmembrane region" description="Helical" evidence="12">
    <location>
        <begin position="70"/>
        <end position="93"/>
    </location>
</feature>
<evidence type="ECO:0000256" key="10">
    <source>
        <dbReference type="ARBA" id="ARBA00069106"/>
    </source>
</evidence>
<dbReference type="InterPro" id="IPR036259">
    <property type="entry name" value="MFS_trans_sf"/>
</dbReference>
<comment type="similarity">
    <text evidence="9">Belongs to the major facilitator superfamily. Sugar transporter (TC 2.A.1.1) family. Trehalose transporter subfamily.</text>
</comment>
<dbReference type="Gene3D" id="1.20.1250.20">
    <property type="entry name" value="MFS general substrate transporter like domains"/>
    <property type="match status" value="2"/>
</dbReference>
<feature type="transmembrane region" description="Helical" evidence="12">
    <location>
        <begin position="126"/>
        <end position="146"/>
    </location>
</feature>
<feature type="transmembrane region" description="Helical" evidence="12">
    <location>
        <begin position="693"/>
        <end position="714"/>
    </location>
</feature>
<evidence type="ECO:0000256" key="8">
    <source>
        <dbReference type="ARBA" id="ARBA00023180"/>
    </source>
</evidence>
<dbReference type="PANTHER" id="PTHR48021">
    <property type="match status" value="1"/>
</dbReference>
<name>A0A9Q0NAG7_9DIPT</name>
<keyword evidence="6 12" id="KW-1133">Transmembrane helix</keyword>
<proteinExistence type="inferred from homology"/>
<feature type="transmembrane region" description="Helical" evidence="12">
    <location>
        <begin position="581"/>
        <end position="603"/>
    </location>
</feature>
<evidence type="ECO:0000313" key="15">
    <source>
        <dbReference type="Proteomes" id="UP001151699"/>
    </source>
</evidence>
<feature type="transmembrane region" description="Helical" evidence="12">
    <location>
        <begin position="158"/>
        <end position="177"/>
    </location>
</feature>
<dbReference type="InterPro" id="IPR050549">
    <property type="entry name" value="MFS_Trehalose_Transporter"/>
</dbReference>
<dbReference type="PROSITE" id="PS00216">
    <property type="entry name" value="SUGAR_TRANSPORT_1"/>
    <property type="match status" value="1"/>
</dbReference>
<feature type="transmembrane region" description="Helical" evidence="12">
    <location>
        <begin position="539"/>
        <end position="561"/>
    </location>
</feature>
<protein>
    <recommendedName>
        <fullName evidence="10">Facilitated trehalose transporter Tret1</fullName>
    </recommendedName>
</protein>
<feature type="transmembrane region" description="Helical" evidence="12">
    <location>
        <begin position="815"/>
        <end position="835"/>
    </location>
</feature>
<dbReference type="AlphaFoldDB" id="A0A9Q0NAG7"/>
<evidence type="ECO:0000256" key="1">
    <source>
        <dbReference type="ARBA" id="ARBA00004651"/>
    </source>
</evidence>
<feature type="transmembrane region" description="Helical" evidence="12">
    <location>
        <begin position="366"/>
        <end position="391"/>
    </location>
</feature>
<feature type="transmembrane region" description="Helical" evidence="12">
    <location>
        <begin position="640"/>
        <end position="657"/>
    </location>
</feature>
<dbReference type="NCBIfam" id="TIGR00879">
    <property type="entry name" value="SP"/>
    <property type="match status" value="2"/>
</dbReference>
<feature type="transmembrane region" description="Helical" evidence="12">
    <location>
        <begin position="268"/>
        <end position="292"/>
    </location>
</feature>
<gene>
    <name evidence="14" type="primary">Tret1_27</name>
    <name evidence="14" type="ORF">Bhyg_01543</name>
</gene>
<evidence type="ECO:0000256" key="12">
    <source>
        <dbReference type="SAM" id="Phobius"/>
    </source>
</evidence>
<keyword evidence="2" id="KW-0813">Transport</keyword>
<dbReference type="PROSITE" id="PS00217">
    <property type="entry name" value="SUGAR_TRANSPORT_2"/>
    <property type="match status" value="2"/>
</dbReference>
<dbReference type="Pfam" id="PF00083">
    <property type="entry name" value="Sugar_tr"/>
    <property type="match status" value="2"/>
</dbReference>
<evidence type="ECO:0000256" key="5">
    <source>
        <dbReference type="ARBA" id="ARBA00022692"/>
    </source>
</evidence>
<dbReference type="Proteomes" id="UP001151699">
    <property type="component" value="Chromosome A"/>
</dbReference>
<keyword evidence="5 12" id="KW-0812">Transmembrane</keyword>
<dbReference type="InterPro" id="IPR005828">
    <property type="entry name" value="MFS_sugar_transport-like"/>
</dbReference>
<feature type="transmembrane region" description="Helical" evidence="12">
    <location>
        <begin position="876"/>
        <end position="900"/>
    </location>
</feature>
<dbReference type="PROSITE" id="PS50850">
    <property type="entry name" value="MFS"/>
    <property type="match status" value="2"/>
</dbReference>
<feature type="transmembrane region" description="Helical" evidence="12">
    <location>
        <begin position="304"/>
        <end position="325"/>
    </location>
</feature>
<feature type="transmembrane region" description="Helical" evidence="12">
    <location>
        <begin position="777"/>
        <end position="803"/>
    </location>
</feature>